<dbReference type="OrthoDB" id="3364905at2759"/>
<evidence type="ECO:0000313" key="2">
    <source>
        <dbReference type="EMBL" id="KZT59493.1"/>
    </source>
</evidence>
<keyword evidence="3" id="KW-1185">Reference proteome</keyword>
<reference evidence="2 3" key="1">
    <citation type="journal article" date="2016" name="Mol. Biol. Evol.">
        <title>Comparative Genomics of Early-Diverging Mushroom-Forming Fungi Provides Insights into the Origins of Lignocellulose Decay Capabilities.</title>
        <authorList>
            <person name="Nagy L.G."/>
            <person name="Riley R."/>
            <person name="Tritt A."/>
            <person name="Adam C."/>
            <person name="Daum C."/>
            <person name="Floudas D."/>
            <person name="Sun H."/>
            <person name="Yadav J.S."/>
            <person name="Pangilinan J."/>
            <person name="Larsson K.H."/>
            <person name="Matsuura K."/>
            <person name="Barry K."/>
            <person name="Labutti K."/>
            <person name="Kuo R."/>
            <person name="Ohm R.A."/>
            <person name="Bhattacharya S.S."/>
            <person name="Shirouzu T."/>
            <person name="Yoshinaga Y."/>
            <person name="Martin F.M."/>
            <person name="Grigoriev I.V."/>
            <person name="Hibbett D.S."/>
        </authorList>
    </citation>
    <scope>NUCLEOTIDE SEQUENCE [LARGE SCALE GENOMIC DNA]</scope>
    <source>
        <strain evidence="2 3">HHB12733</strain>
    </source>
</reference>
<proteinExistence type="predicted"/>
<feature type="region of interest" description="Disordered" evidence="1">
    <location>
        <begin position="101"/>
        <end position="122"/>
    </location>
</feature>
<feature type="region of interest" description="Disordered" evidence="1">
    <location>
        <begin position="256"/>
        <end position="279"/>
    </location>
</feature>
<name>A0A165HMW4_9BASI</name>
<dbReference type="AlphaFoldDB" id="A0A165HMW4"/>
<evidence type="ECO:0000313" key="3">
    <source>
        <dbReference type="Proteomes" id="UP000076842"/>
    </source>
</evidence>
<dbReference type="Proteomes" id="UP000076842">
    <property type="component" value="Unassembled WGS sequence"/>
</dbReference>
<dbReference type="InParanoid" id="A0A165HMW4"/>
<feature type="compositionally biased region" description="Low complexity" evidence="1">
    <location>
        <begin position="366"/>
        <end position="384"/>
    </location>
</feature>
<organism evidence="2 3">
    <name type="scientific">Calocera cornea HHB12733</name>
    <dbReference type="NCBI Taxonomy" id="1353952"/>
    <lineage>
        <taxon>Eukaryota</taxon>
        <taxon>Fungi</taxon>
        <taxon>Dikarya</taxon>
        <taxon>Basidiomycota</taxon>
        <taxon>Agaricomycotina</taxon>
        <taxon>Dacrymycetes</taxon>
        <taxon>Dacrymycetales</taxon>
        <taxon>Dacrymycetaceae</taxon>
        <taxon>Calocera</taxon>
    </lineage>
</organism>
<feature type="compositionally biased region" description="Acidic residues" evidence="1">
    <location>
        <begin position="1"/>
        <end position="10"/>
    </location>
</feature>
<feature type="compositionally biased region" description="Polar residues" evidence="1">
    <location>
        <begin position="265"/>
        <end position="279"/>
    </location>
</feature>
<gene>
    <name evidence="2" type="ORF">CALCODRAFT_493635</name>
</gene>
<feature type="region of interest" description="Disordered" evidence="1">
    <location>
        <begin position="357"/>
        <end position="402"/>
    </location>
</feature>
<accession>A0A165HMW4</accession>
<evidence type="ECO:0000256" key="1">
    <source>
        <dbReference type="SAM" id="MobiDB-lite"/>
    </source>
</evidence>
<dbReference type="EMBL" id="KV423940">
    <property type="protein sequence ID" value="KZT59493.1"/>
    <property type="molecule type" value="Genomic_DNA"/>
</dbReference>
<feature type="region of interest" description="Disordered" evidence="1">
    <location>
        <begin position="1"/>
        <end position="38"/>
    </location>
</feature>
<protein>
    <submittedName>
        <fullName evidence="2">Uncharacterized protein</fullName>
    </submittedName>
</protein>
<sequence length="428" mass="45802">MDPEYDEDPDLFEHSLGGGGDSLSALAPSSTSNSLAGMFGGESLGVDSGSGGMSLAHELAAALAPEPGANAKALAEELGLDFDEEEGAIVDPSVEQADETFRQKTPSAELPITPPRSTKSSARTPAVVVNDILDPVDALARDAKALDAFIQSLKTAEPTESDDVAYEATVEDWISDMLRRLRTTTRDRDMQVKQFEQISRDLRRSTDTAVDIPEITIVDGWLDGGMKTLQVNGYNSTEIWSPTAGLENIPESPEEIRYHDHDNGFFSSSARHSRTTSNAVPSNPIGAALSSLSAIHASNNDLIASLSSLSDQAQVNGAANADAARQLRLIRNRLTGWRDEWESVERSRLRIQRWESGDNEDDLDDPPLSLSNSPSVRSTSGPGTPRTPPSRPSAKQLADEAMKGYASSLEKASLAAEALRSAVGITLS</sequence>